<dbReference type="AlphaFoldDB" id="A0AAW6NR34"/>
<accession>A0AAW6NR34</accession>
<evidence type="ECO:0000313" key="1">
    <source>
        <dbReference type="EMBL" id="MDF3639013.1"/>
    </source>
</evidence>
<gene>
    <name evidence="1" type="ORF">P3S46_17540</name>
</gene>
<dbReference type="EMBL" id="JARJGR010000850">
    <property type="protein sequence ID" value="MDF3639013.1"/>
    <property type="molecule type" value="Genomic_DNA"/>
</dbReference>
<dbReference type="Proteomes" id="UP001215180">
    <property type="component" value="Unassembled WGS sequence"/>
</dbReference>
<sequence>MIDEKKVQNVKAPLLTSNSKVIQAADAALTALNKSFDDVIEKDYWLAEKMKKAALEAALASITIL</sequence>
<evidence type="ECO:0000313" key="2">
    <source>
        <dbReference type="Proteomes" id="UP001215180"/>
    </source>
</evidence>
<name>A0AAW6NR34_ENTCL</name>
<proteinExistence type="predicted"/>
<dbReference type="RefSeq" id="WP_020882489.1">
    <property type="nucleotide sequence ID" value="NZ_JAKMJP010000001.1"/>
</dbReference>
<organism evidence="1 2">
    <name type="scientific">Enterobacter cloacae</name>
    <dbReference type="NCBI Taxonomy" id="550"/>
    <lineage>
        <taxon>Bacteria</taxon>
        <taxon>Pseudomonadati</taxon>
        <taxon>Pseudomonadota</taxon>
        <taxon>Gammaproteobacteria</taxon>
        <taxon>Enterobacterales</taxon>
        <taxon>Enterobacteriaceae</taxon>
        <taxon>Enterobacter</taxon>
        <taxon>Enterobacter cloacae complex</taxon>
    </lineage>
</organism>
<comment type="caution">
    <text evidence="1">The sequence shown here is derived from an EMBL/GenBank/DDBJ whole genome shotgun (WGS) entry which is preliminary data.</text>
</comment>
<reference evidence="1" key="1">
    <citation type="submission" date="2023-03" db="EMBL/GenBank/DDBJ databases">
        <title>A Study on Prevalence and Characterization of Enterobacter cloacae strains in China.</title>
        <authorList>
            <person name="Zheng Z."/>
        </authorList>
    </citation>
    <scope>NUCLEOTIDE SEQUENCE</scope>
    <source>
        <strain evidence="1">EC77</strain>
    </source>
</reference>
<protein>
    <submittedName>
        <fullName evidence="1">Uncharacterized protein</fullName>
    </submittedName>
</protein>